<sequence length="36" mass="4309">MNIDYTEGWPFCPTEEQMLKQHAYLVLKKIGYCAMR</sequence>
<dbReference type="Proteomes" id="UP000271152">
    <property type="component" value="Unassembled WGS sequence"/>
</dbReference>
<protein>
    <submittedName>
        <fullName evidence="1">Uncharacterized protein</fullName>
    </submittedName>
</protein>
<organism evidence="1 2">
    <name type="scientific">Pseudomonas syringae pv. apii</name>
    <dbReference type="NCBI Taxonomy" id="81036"/>
    <lineage>
        <taxon>Bacteria</taxon>
        <taxon>Pseudomonadati</taxon>
        <taxon>Pseudomonadota</taxon>
        <taxon>Gammaproteobacteria</taxon>
        <taxon>Pseudomonadales</taxon>
        <taxon>Pseudomonadaceae</taxon>
        <taxon>Pseudomonas</taxon>
    </lineage>
</organism>
<name>A0A3M5WJU8_9PSED</name>
<evidence type="ECO:0000313" key="1">
    <source>
        <dbReference type="EMBL" id="RMU70762.1"/>
    </source>
</evidence>
<dbReference type="EMBL" id="RBUG01000112">
    <property type="protein sequence ID" value="RMU70762.1"/>
    <property type="molecule type" value="Genomic_DNA"/>
</dbReference>
<proteinExistence type="predicted"/>
<reference evidence="1 2" key="1">
    <citation type="submission" date="2018-08" db="EMBL/GenBank/DDBJ databases">
        <title>Recombination of ecologically and evolutionarily significant loci maintains genetic cohesion in the Pseudomonas syringae species complex.</title>
        <authorList>
            <person name="Dillon M."/>
            <person name="Thakur S."/>
            <person name="Almeida R.N.D."/>
            <person name="Weir B.S."/>
            <person name="Guttman D.S."/>
        </authorList>
    </citation>
    <scope>NUCLEOTIDE SEQUENCE [LARGE SCALE GENOMIC DNA]</scope>
    <source>
        <strain evidence="1 2">ICMP 11947</strain>
    </source>
</reference>
<comment type="caution">
    <text evidence="1">The sequence shown here is derived from an EMBL/GenBank/DDBJ whole genome shotgun (WGS) entry which is preliminary data.</text>
</comment>
<evidence type="ECO:0000313" key="2">
    <source>
        <dbReference type="Proteomes" id="UP000271152"/>
    </source>
</evidence>
<gene>
    <name evidence="1" type="ORF">ALP23_04028</name>
</gene>
<accession>A0A3M5WJU8</accession>
<dbReference type="AlphaFoldDB" id="A0A3M5WJU8"/>